<dbReference type="InterPro" id="IPR025111">
    <property type="entry name" value="DUF4032"/>
</dbReference>
<sequence>MAAPELRLRAPSPGLLALPWDRPLAEWAAPEVELRDLAVGPSRHLVKFVESDGELWALKELPRRIAAREYDVLSRLEEMGLNAVRPAGLVHQPDFDTSILLTRFLVGSWQYRRLFMRLPPDAPKHRARLFDAMATLLVELHRHGVFWGDCSLANTLFSRDGQVLQAFLVDAETSETHPSLSDGQRIHDIDITVENVAAGLLDLAAKLERPDLEPGFIEEALDIRKRYEGLWDLLHSKPTFGFADRYRVEGTIRKLNELGFAVDEVSLQPVRAGADELRLHVTVGDRRYHATQLRKLAGLDVGEGQARILLGDLHAYQAQLCREAGRDVDDKTAAQLWVMEVATPMMHRAHAAVGATGTPIQAYCDLLEVRWLLSERAGHDVGTERALQALARKVVPAESAAQLVVVEDPTEPFSVLDDVRED</sequence>
<keyword evidence="2" id="KW-0418">Kinase</keyword>
<proteinExistence type="predicted"/>
<dbReference type="RefSeq" id="WP_064280953.1">
    <property type="nucleotide sequence ID" value="NZ_LWCS01000015.1"/>
</dbReference>
<dbReference type="GO" id="GO:0016301">
    <property type="term" value="F:kinase activity"/>
    <property type="evidence" value="ECO:0007669"/>
    <property type="project" value="UniProtKB-KW"/>
</dbReference>
<protein>
    <submittedName>
        <fullName evidence="2">Lipopolysaccharide kinase</fullName>
    </submittedName>
</protein>
<dbReference type="EMBL" id="LWCS01000015">
    <property type="protein sequence ID" value="OAN39928.1"/>
    <property type="molecule type" value="Genomic_DNA"/>
</dbReference>
<dbReference type="AlphaFoldDB" id="A0A178LYN1"/>
<keyword evidence="2" id="KW-0808">Transferase</keyword>
<accession>A0A178LYN1</accession>
<dbReference type="eggNOG" id="COG0515">
    <property type="taxonomic scope" value="Bacteria"/>
</dbReference>
<dbReference type="STRING" id="912594.AWC12_23415"/>
<comment type="caution">
    <text evidence="2">The sequence shown here is derived from an EMBL/GenBank/DDBJ whole genome shotgun (WGS) entry which is preliminary data.</text>
</comment>
<evidence type="ECO:0000313" key="3">
    <source>
        <dbReference type="Proteomes" id="UP000078396"/>
    </source>
</evidence>
<organism evidence="2 3">
    <name type="scientific">Mycolicibacterium iranicum</name>
    <name type="common">Mycobacterium iranicum</name>
    <dbReference type="NCBI Taxonomy" id="912594"/>
    <lineage>
        <taxon>Bacteria</taxon>
        <taxon>Bacillati</taxon>
        <taxon>Actinomycetota</taxon>
        <taxon>Actinomycetes</taxon>
        <taxon>Mycobacteriales</taxon>
        <taxon>Mycobacteriaceae</taxon>
        <taxon>Mycolicibacterium</taxon>
    </lineage>
</organism>
<name>A0A178LYN1_MYCIR</name>
<dbReference type="InterPro" id="IPR011009">
    <property type="entry name" value="Kinase-like_dom_sf"/>
</dbReference>
<dbReference type="Pfam" id="PF13224">
    <property type="entry name" value="DUF4032"/>
    <property type="match status" value="1"/>
</dbReference>
<evidence type="ECO:0000259" key="1">
    <source>
        <dbReference type="Pfam" id="PF13224"/>
    </source>
</evidence>
<evidence type="ECO:0000313" key="2">
    <source>
        <dbReference type="EMBL" id="OAN39928.1"/>
    </source>
</evidence>
<feature type="domain" description="DUF4032" evidence="1">
    <location>
        <begin position="230"/>
        <end position="394"/>
    </location>
</feature>
<reference evidence="2 3" key="1">
    <citation type="submission" date="2016-04" db="EMBL/GenBank/DDBJ databases">
        <title>Draft Genome Sequences of Staphylococcus capitis Strain H36, S. capitis Strain H65, S. cohnii Strain H62, S. hominis Strain H69, Mycobacterium iranicum Strain H39, Plantibacter sp. Strain H53, Pseudomonas oryzihabitans Strain H72, and Microbacterium sp. Strain H83, isolated from residential settings.</title>
        <authorList>
            <person name="Lymperopoulou D."/>
            <person name="Adams R.I."/>
            <person name="Lindow S."/>
            <person name="Coil D.A."/>
            <person name="Jospin G."/>
            <person name="Eisen J.A."/>
        </authorList>
    </citation>
    <scope>NUCLEOTIDE SEQUENCE [LARGE SCALE GENOMIC DNA]</scope>
    <source>
        <strain evidence="2 3">H39</strain>
    </source>
</reference>
<dbReference type="OrthoDB" id="1550523at2"/>
<dbReference type="SUPFAM" id="SSF56112">
    <property type="entry name" value="Protein kinase-like (PK-like)"/>
    <property type="match status" value="1"/>
</dbReference>
<dbReference type="Proteomes" id="UP000078396">
    <property type="component" value="Unassembled WGS sequence"/>
</dbReference>
<dbReference type="Pfam" id="PF06293">
    <property type="entry name" value="Kdo"/>
    <property type="match status" value="1"/>
</dbReference>
<gene>
    <name evidence="2" type="ORF">A4X20_16425</name>
</gene>